<keyword evidence="3" id="KW-1185">Reference proteome</keyword>
<dbReference type="eggNOG" id="ENOG502ZNGJ">
    <property type="taxonomic scope" value="Bacteria"/>
</dbReference>
<dbReference type="OrthoDB" id="9156649at2"/>
<evidence type="ECO:0000313" key="3">
    <source>
        <dbReference type="Proteomes" id="UP000004931"/>
    </source>
</evidence>
<dbReference type="EMBL" id="AAVT01000002">
    <property type="protein sequence ID" value="EAW31868.1"/>
    <property type="molecule type" value="Genomic_DNA"/>
</dbReference>
<evidence type="ECO:0000313" key="2">
    <source>
        <dbReference type="EMBL" id="EAW31868.1"/>
    </source>
</evidence>
<dbReference type="AlphaFoldDB" id="A0YBD8"/>
<proteinExistence type="predicted"/>
<name>A0YBD8_9GAMM</name>
<protein>
    <submittedName>
        <fullName evidence="2">Cation/multidrug efflux pump</fullName>
    </submittedName>
</protein>
<evidence type="ECO:0000256" key="1">
    <source>
        <dbReference type="SAM" id="Phobius"/>
    </source>
</evidence>
<reference evidence="2 3" key="1">
    <citation type="journal article" date="2010" name="J. Bacteriol.">
        <title>Genome sequence of the oligotrophic marine Gammaproteobacterium HTCC2143, isolated from the Oregon Coast.</title>
        <authorList>
            <person name="Oh H.M."/>
            <person name="Kang I."/>
            <person name="Ferriera S."/>
            <person name="Giovannoni S.J."/>
            <person name="Cho J.C."/>
        </authorList>
    </citation>
    <scope>NUCLEOTIDE SEQUENCE [LARGE SCALE GENOMIC DNA]</scope>
    <source>
        <strain evidence="2 3">HTCC2143</strain>
    </source>
</reference>
<feature type="transmembrane region" description="Helical" evidence="1">
    <location>
        <begin position="37"/>
        <end position="58"/>
    </location>
</feature>
<dbReference type="Proteomes" id="UP000004931">
    <property type="component" value="Unassembled WGS sequence"/>
</dbReference>
<dbReference type="STRING" id="247633.GP2143_05440"/>
<comment type="caution">
    <text evidence="2">The sequence shown here is derived from an EMBL/GenBank/DDBJ whole genome shotgun (WGS) entry which is preliminary data.</text>
</comment>
<keyword evidence="1" id="KW-1133">Transmembrane helix</keyword>
<keyword evidence="1" id="KW-0472">Membrane</keyword>
<sequence length="217" mass="24195">MAYTILAGLIIAVALLTVLFASRLLFKGRWVMGWLRGMAGMSLLLGSVVLAFGAIDFYTYKQLSKEQAIATISFTKVESQIYRASLVNSEGVEQIFELRGDLWQLDARIIKWNNFFAGAGLGPGYRLDRLSGRYYALEEEKSGERTVFQLGNSKSVIDLWIWARQFGKTITVVDASYGSATYLPMEDGALFSVVLSNSGLLARPLNERARVAVNRWD</sequence>
<gene>
    <name evidence="2" type="ORF">GP2143_05440</name>
</gene>
<keyword evidence="1" id="KW-0812">Transmembrane</keyword>
<accession>A0YBD8</accession>
<organism evidence="2 3">
    <name type="scientific">marine gamma proteobacterium HTCC2143</name>
    <dbReference type="NCBI Taxonomy" id="247633"/>
    <lineage>
        <taxon>Bacteria</taxon>
        <taxon>Pseudomonadati</taxon>
        <taxon>Pseudomonadota</taxon>
        <taxon>Gammaproteobacteria</taxon>
        <taxon>Cellvibrionales</taxon>
        <taxon>Spongiibacteraceae</taxon>
        <taxon>BD1-7 clade</taxon>
    </lineage>
</organism>